<organism evidence="1 2">
    <name type="scientific">Xanthomonas campestris pv. phaseoli</name>
    <dbReference type="NCBI Taxonomy" id="317013"/>
    <lineage>
        <taxon>Bacteria</taxon>
        <taxon>Pseudomonadati</taxon>
        <taxon>Pseudomonadota</taxon>
        <taxon>Gammaproteobacteria</taxon>
        <taxon>Lysobacterales</taxon>
        <taxon>Lysobacteraceae</taxon>
        <taxon>Xanthomonas</taxon>
    </lineage>
</organism>
<gene>
    <name evidence="1" type="ORF">XFF6991_310112</name>
</gene>
<dbReference type="RefSeq" id="WP_099801865.1">
    <property type="nucleotide sequence ID" value="NZ_OCZC01000058.1"/>
</dbReference>
<reference evidence="1 2" key="1">
    <citation type="submission" date="2017-10" db="EMBL/GenBank/DDBJ databases">
        <authorList>
            <person name="Regsiter A."/>
            <person name="William W."/>
        </authorList>
    </citation>
    <scope>NUCLEOTIDE SEQUENCE [LARGE SCALE GENOMIC DNA]</scope>
    <source>
        <strain evidence="1 2">CFBP6991</strain>
    </source>
</reference>
<protein>
    <submittedName>
        <fullName evidence="1">Uncharacterized protein</fullName>
    </submittedName>
</protein>
<evidence type="ECO:0000313" key="1">
    <source>
        <dbReference type="EMBL" id="SOO23942.1"/>
    </source>
</evidence>
<evidence type="ECO:0000313" key="2">
    <source>
        <dbReference type="Proteomes" id="UP000234345"/>
    </source>
</evidence>
<sequence length="74" mass="7881">MSEKAKKTTFATIELVVIHDEMGDPIGVETRVSFPGSVLPLGVESVAKVSMTTNQAWQKEFLLSSAAQKDTGAA</sequence>
<name>A0A7Z7IYH1_XANCH</name>
<dbReference type="Proteomes" id="UP000234345">
    <property type="component" value="Unassembled WGS sequence"/>
</dbReference>
<comment type="caution">
    <text evidence="1">The sequence shown here is derived from an EMBL/GenBank/DDBJ whole genome shotgun (WGS) entry which is preliminary data.</text>
</comment>
<accession>A0A7Z7IYH1</accession>
<dbReference type="EMBL" id="OCZC01000058">
    <property type="protein sequence ID" value="SOO23942.1"/>
    <property type="molecule type" value="Genomic_DNA"/>
</dbReference>
<proteinExistence type="predicted"/>
<dbReference type="AlphaFoldDB" id="A0A7Z7IYH1"/>